<dbReference type="SUPFAM" id="SSF52087">
    <property type="entry name" value="CRAL/TRIO domain"/>
    <property type="match status" value="1"/>
</dbReference>
<dbReference type="Gene3D" id="3.40.525.10">
    <property type="entry name" value="CRAL-TRIO lipid binding domain"/>
    <property type="match status" value="1"/>
</dbReference>
<dbReference type="PROSITE" id="PS50191">
    <property type="entry name" value="CRAL_TRIO"/>
    <property type="match status" value="1"/>
</dbReference>
<dbReference type="GO" id="GO:0016020">
    <property type="term" value="C:membrane"/>
    <property type="evidence" value="ECO:0007669"/>
    <property type="project" value="TreeGrafter"/>
</dbReference>
<dbReference type="SUPFAM" id="SSF46938">
    <property type="entry name" value="CRAL/TRIO N-terminal domain"/>
    <property type="match status" value="1"/>
</dbReference>
<keyword evidence="3" id="KW-1185">Reference proteome</keyword>
<feature type="domain" description="CRAL-TRIO" evidence="1">
    <location>
        <begin position="152"/>
        <end position="247"/>
    </location>
</feature>
<name>A0AA38M6K3_9CUCU</name>
<dbReference type="Pfam" id="PF00650">
    <property type="entry name" value="CRAL_TRIO"/>
    <property type="match status" value="1"/>
</dbReference>
<gene>
    <name evidence="2" type="ORF">Zmor_022602</name>
</gene>
<dbReference type="InterPro" id="IPR036273">
    <property type="entry name" value="CRAL/TRIO_N_dom_sf"/>
</dbReference>
<dbReference type="InterPro" id="IPR036865">
    <property type="entry name" value="CRAL-TRIO_dom_sf"/>
</dbReference>
<evidence type="ECO:0000313" key="3">
    <source>
        <dbReference type="Proteomes" id="UP001168821"/>
    </source>
</evidence>
<evidence type="ECO:0000313" key="2">
    <source>
        <dbReference type="EMBL" id="KAJ3644903.1"/>
    </source>
</evidence>
<sequence length="299" mass="34872">MLFENIDAVREKAATLFEKTPSSINQDTQIIKQWLETQPHFPELMDDIKIANFLLLNKYSIEKTKQKIDLYYTIRSLLPDIFDNVNPKSSQMRHFMDVTYCCVHPKTLDGLYRIYFFKVKNVNNLMPKEFGLQCGNIAEVRLYEDCMVGDVIIFDMSTLSLNDLTKVNPVLLSKILKIYEVFSMRVKRIYIINSPSYVGKLLQIVKMVVKPKIFSRIQVHDDDNILKEIFTQDELPKDYGGDGPSLDYLNEMITTKFDEYQNRFDLLDAMKVDESSRPDKTTNDEILGFHGNFKQLNVD</sequence>
<dbReference type="AlphaFoldDB" id="A0AA38M6K3"/>
<dbReference type="InterPro" id="IPR001251">
    <property type="entry name" value="CRAL-TRIO_dom"/>
</dbReference>
<dbReference type="EMBL" id="JALNTZ010000007">
    <property type="protein sequence ID" value="KAJ3644903.1"/>
    <property type="molecule type" value="Genomic_DNA"/>
</dbReference>
<dbReference type="PANTHER" id="PTHR10174:SF222">
    <property type="entry name" value="GH10083P-RELATED"/>
    <property type="match status" value="1"/>
</dbReference>
<evidence type="ECO:0000259" key="1">
    <source>
        <dbReference type="PROSITE" id="PS50191"/>
    </source>
</evidence>
<reference evidence="2" key="1">
    <citation type="journal article" date="2023" name="G3 (Bethesda)">
        <title>Whole genome assemblies of Zophobas morio and Tenebrio molitor.</title>
        <authorList>
            <person name="Kaur S."/>
            <person name="Stinson S.A."/>
            <person name="diCenzo G.C."/>
        </authorList>
    </citation>
    <scope>NUCLEOTIDE SEQUENCE</scope>
    <source>
        <strain evidence="2">QUZm001</strain>
    </source>
</reference>
<accession>A0AA38M6K3</accession>
<organism evidence="2 3">
    <name type="scientific">Zophobas morio</name>
    <dbReference type="NCBI Taxonomy" id="2755281"/>
    <lineage>
        <taxon>Eukaryota</taxon>
        <taxon>Metazoa</taxon>
        <taxon>Ecdysozoa</taxon>
        <taxon>Arthropoda</taxon>
        <taxon>Hexapoda</taxon>
        <taxon>Insecta</taxon>
        <taxon>Pterygota</taxon>
        <taxon>Neoptera</taxon>
        <taxon>Endopterygota</taxon>
        <taxon>Coleoptera</taxon>
        <taxon>Polyphaga</taxon>
        <taxon>Cucujiformia</taxon>
        <taxon>Tenebrionidae</taxon>
        <taxon>Zophobas</taxon>
    </lineage>
</organism>
<proteinExistence type="predicted"/>
<dbReference type="CDD" id="cd00170">
    <property type="entry name" value="SEC14"/>
    <property type="match status" value="1"/>
</dbReference>
<dbReference type="Proteomes" id="UP001168821">
    <property type="component" value="Unassembled WGS sequence"/>
</dbReference>
<dbReference type="GO" id="GO:1902936">
    <property type="term" value="F:phosphatidylinositol bisphosphate binding"/>
    <property type="evidence" value="ECO:0007669"/>
    <property type="project" value="TreeGrafter"/>
</dbReference>
<comment type="caution">
    <text evidence="2">The sequence shown here is derived from an EMBL/GenBank/DDBJ whole genome shotgun (WGS) entry which is preliminary data.</text>
</comment>
<dbReference type="PANTHER" id="PTHR10174">
    <property type="entry name" value="ALPHA-TOCOPHEROL TRANSFER PROTEIN-RELATED"/>
    <property type="match status" value="1"/>
</dbReference>
<protein>
    <recommendedName>
        <fullName evidence="1">CRAL-TRIO domain-containing protein</fullName>
    </recommendedName>
</protein>